<accession>A0A401TYB9</accession>
<dbReference type="GO" id="GO:0012506">
    <property type="term" value="C:vesicle membrane"/>
    <property type="evidence" value="ECO:0007669"/>
    <property type="project" value="TreeGrafter"/>
</dbReference>
<reference evidence="4 5" key="1">
    <citation type="journal article" date="2018" name="Nat. Ecol. Evol.">
        <title>Shark genomes provide insights into elasmobranch evolution and the origin of vertebrates.</title>
        <authorList>
            <person name="Hara Y"/>
            <person name="Yamaguchi K"/>
            <person name="Onimaru K"/>
            <person name="Kadota M"/>
            <person name="Koyanagi M"/>
            <person name="Keeley SD"/>
            <person name="Tatsumi K"/>
            <person name="Tanaka K"/>
            <person name="Motone F"/>
            <person name="Kageyama Y"/>
            <person name="Nozu R"/>
            <person name="Adachi N"/>
            <person name="Nishimura O"/>
            <person name="Nakagawa R"/>
            <person name="Tanegashima C"/>
            <person name="Kiyatake I"/>
            <person name="Matsumoto R"/>
            <person name="Murakumo K"/>
            <person name="Nishida K"/>
            <person name="Terakita A"/>
            <person name="Kuratani S"/>
            <person name="Sato K"/>
            <person name="Hyodo S Kuraku.S."/>
        </authorList>
    </citation>
    <scope>NUCLEOTIDE SEQUENCE [LARGE SCALE GENOMIC DNA]</scope>
</reference>
<dbReference type="InterPro" id="IPR037104">
    <property type="entry name" value="Annexin_sf"/>
</dbReference>
<feature type="non-terminal residue" evidence="4">
    <location>
        <position position="40"/>
    </location>
</feature>
<evidence type="ECO:0008006" key="6">
    <source>
        <dbReference type="Google" id="ProtNLM"/>
    </source>
</evidence>
<dbReference type="GO" id="GO:0051560">
    <property type="term" value="P:mitochondrial calcium ion homeostasis"/>
    <property type="evidence" value="ECO:0007669"/>
    <property type="project" value="TreeGrafter"/>
</dbReference>
<dbReference type="InterPro" id="IPR018502">
    <property type="entry name" value="Annexin_repeat"/>
</dbReference>
<dbReference type="GO" id="GO:0097190">
    <property type="term" value="P:apoptotic signaling pathway"/>
    <property type="evidence" value="ECO:0007669"/>
    <property type="project" value="TreeGrafter"/>
</dbReference>
<gene>
    <name evidence="4" type="ORF">chiPu_0031632</name>
</gene>
<dbReference type="SMART" id="SM00335">
    <property type="entry name" value="ANX"/>
    <property type="match status" value="1"/>
</dbReference>
<comment type="similarity">
    <text evidence="1">Belongs to the annexin family.</text>
</comment>
<keyword evidence="5" id="KW-1185">Reference proteome</keyword>
<evidence type="ECO:0000256" key="3">
    <source>
        <dbReference type="ARBA" id="ARBA00023216"/>
    </source>
</evidence>
<dbReference type="PANTHER" id="PTHR10502">
    <property type="entry name" value="ANNEXIN"/>
    <property type="match status" value="1"/>
</dbReference>
<dbReference type="Proteomes" id="UP000287033">
    <property type="component" value="Unassembled WGS sequence"/>
</dbReference>
<dbReference type="AlphaFoldDB" id="A0A401TYB9"/>
<dbReference type="GO" id="GO:0005739">
    <property type="term" value="C:mitochondrion"/>
    <property type="evidence" value="ECO:0007669"/>
    <property type="project" value="GOC"/>
</dbReference>
<proteinExistence type="inferred from homology"/>
<keyword evidence="3" id="KW-0041">Annexin</keyword>
<evidence type="ECO:0000313" key="5">
    <source>
        <dbReference type="Proteomes" id="UP000287033"/>
    </source>
</evidence>
<dbReference type="GO" id="GO:0005544">
    <property type="term" value="F:calcium-dependent phospholipid binding"/>
    <property type="evidence" value="ECO:0007669"/>
    <property type="project" value="InterPro"/>
</dbReference>
<dbReference type="PROSITE" id="PS51897">
    <property type="entry name" value="ANNEXIN_2"/>
    <property type="match status" value="1"/>
</dbReference>
<protein>
    <recommendedName>
        <fullName evidence="6">Annexin</fullName>
    </recommendedName>
</protein>
<organism evidence="4 5">
    <name type="scientific">Chiloscyllium punctatum</name>
    <name type="common">Brownbanded bambooshark</name>
    <name type="synonym">Hemiscyllium punctatum</name>
    <dbReference type="NCBI Taxonomy" id="137246"/>
    <lineage>
        <taxon>Eukaryota</taxon>
        <taxon>Metazoa</taxon>
        <taxon>Chordata</taxon>
        <taxon>Craniata</taxon>
        <taxon>Vertebrata</taxon>
        <taxon>Chondrichthyes</taxon>
        <taxon>Elasmobranchii</taxon>
        <taxon>Galeomorphii</taxon>
        <taxon>Galeoidea</taxon>
        <taxon>Orectolobiformes</taxon>
        <taxon>Hemiscylliidae</taxon>
        <taxon>Chiloscyllium</taxon>
    </lineage>
</organism>
<dbReference type="GO" id="GO:0005509">
    <property type="term" value="F:calcium ion binding"/>
    <property type="evidence" value="ECO:0007669"/>
    <property type="project" value="InterPro"/>
</dbReference>
<dbReference type="SUPFAM" id="SSF47874">
    <property type="entry name" value="Annexin"/>
    <property type="match status" value="1"/>
</dbReference>
<dbReference type="GO" id="GO:0006816">
    <property type="term" value="P:calcium ion transport"/>
    <property type="evidence" value="ECO:0007669"/>
    <property type="project" value="TreeGrafter"/>
</dbReference>
<dbReference type="GO" id="GO:0001786">
    <property type="term" value="F:phosphatidylserine binding"/>
    <property type="evidence" value="ECO:0007669"/>
    <property type="project" value="TreeGrafter"/>
</dbReference>
<dbReference type="GO" id="GO:0005886">
    <property type="term" value="C:plasma membrane"/>
    <property type="evidence" value="ECO:0007669"/>
    <property type="project" value="TreeGrafter"/>
</dbReference>
<dbReference type="GO" id="GO:0005634">
    <property type="term" value="C:nucleus"/>
    <property type="evidence" value="ECO:0007669"/>
    <property type="project" value="TreeGrafter"/>
</dbReference>
<evidence type="ECO:0000256" key="1">
    <source>
        <dbReference type="ARBA" id="ARBA00007831"/>
    </source>
</evidence>
<dbReference type="Gene3D" id="1.10.220.10">
    <property type="entry name" value="Annexin"/>
    <property type="match status" value="1"/>
</dbReference>
<name>A0A401TYB9_CHIPU</name>
<evidence type="ECO:0000313" key="4">
    <source>
        <dbReference type="EMBL" id="GCC47610.1"/>
    </source>
</evidence>
<dbReference type="PANTHER" id="PTHR10502:SF19">
    <property type="entry name" value="ANNEXIN A6"/>
    <property type="match status" value="1"/>
</dbReference>
<keyword evidence="2" id="KW-0677">Repeat</keyword>
<comment type="caution">
    <text evidence="4">The sequence shown here is derived from an EMBL/GenBank/DDBJ whole genome shotgun (WGS) entry which is preliminary data.</text>
</comment>
<dbReference type="GO" id="GO:0051283">
    <property type="term" value="P:negative regulation of sequestering of calcium ion"/>
    <property type="evidence" value="ECO:0007669"/>
    <property type="project" value="TreeGrafter"/>
</dbReference>
<dbReference type="EMBL" id="BEZZ01214903">
    <property type="protein sequence ID" value="GCC47610.1"/>
    <property type="molecule type" value="Genomic_DNA"/>
</dbReference>
<dbReference type="OrthoDB" id="37886at2759"/>
<sequence>MGTRDNTLIRIMISRSEIDMLDIREEFRMKYEKSLHNMIK</sequence>
<dbReference type="Pfam" id="PF00191">
    <property type="entry name" value="Annexin"/>
    <property type="match status" value="1"/>
</dbReference>
<dbReference type="STRING" id="137246.A0A401TYB9"/>
<evidence type="ECO:0000256" key="2">
    <source>
        <dbReference type="ARBA" id="ARBA00022737"/>
    </source>
</evidence>